<evidence type="ECO:0000256" key="2">
    <source>
        <dbReference type="ARBA" id="ARBA00023235"/>
    </source>
</evidence>
<dbReference type="KEGG" id="mme:Marme_3399"/>
<dbReference type="EMBL" id="CP002583">
    <property type="protein sequence ID" value="ADZ92615.1"/>
    <property type="molecule type" value="Genomic_DNA"/>
</dbReference>
<dbReference type="Pfam" id="PF01177">
    <property type="entry name" value="Asp_Glu_race"/>
    <property type="match status" value="1"/>
</dbReference>
<dbReference type="eggNOG" id="COG1794">
    <property type="taxonomic scope" value="Bacteria"/>
</dbReference>
<organism evidence="3 4">
    <name type="scientific">Marinomonas mediterranea (strain ATCC 700492 / JCM 21426 / NBRC 103028 / MMB-1)</name>
    <dbReference type="NCBI Taxonomy" id="717774"/>
    <lineage>
        <taxon>Bacteria</taxon>
        <taxon>Pseudomonadati</taxon>
        <taxon>Pseudomonadota</taxon>
        <taxon>Gammaproteobacteria</taxon>
        <taxon>Oceanospirillales</taxon>
        <taxon>Oceanospirillaceae</taxon>
        <taxon>Marinomonas</taxon>
    </lineage>
</organism>
<dbReference type="NCBIfam" id="TIGR00035">
    <property type="entry name" value="asp_race"/>
    <property type="match status" value="1"/>
</dbReference>
<name>F2K4X2_MARM1</name>
<dbReference type="PATRIC" id="fig|717774.3.peg.3500"/>
<dbReference type="Proteomes" id="UP000001062">
    <property type="component" value="Chromosome"/>
</dbReference>
<dbReference type="GO" id="GO:0047661">
    <property type="term" value="F:amino-acid racemase activity"/>
    <property type="evidence" value="ECO:0007669"/>
    <property type="project" value="InterPro"/>
</dbReference>
<comment type="similarity">
    <text evidence="1">Belongs to the aspartate/glutamate racemases family.</text>
</comment>
<keyword evidence="4" id="KW-1185">Reference proteome</keyword>
<keyword evidence="2" id="KW-0413">Isomerase</keyword>
<dbReference type="HOGENOM" id="CLU_055360_1_0_6"/>
<accession>F2K4X2</accession>
<sequence length="237" mass="26118">MKTIGILGGMSWESTSLYYKIINEDTKKALGGLNSAKILLSSVNFAEIAALQHADNWPMLGEVLSSEAQRLEQAGANFLVIATNTMHKLVPEIQAKCQLPILHIADKTAELIVESGYKKVAFLGTRFSMESEFYVKRLSANYGLEVLIPNEQDREIIHNVIYKELCQGKISASSKKHYLQIIEKLRSEGAECVIAGCTEITLLIKQQDLAIPLFDTTQIHASAAAVNALVDELNNTP</sequence>
<dbReference type="AlphaFoldDB" id="F2K4X2"/>
<dbReference type="PANTHER" id="PTHR21198:SF7">
    <property type="entry name" value="ASPARTATE-GLUTAMATE RACEMASE FAMILY"/>
    <property type="match status" value="1"/>
</dbReference>
<reference evidence="3 4" key="1">
    <citation type="journal article" date="2012" name="Stand. Genomic Sci.">
        <title>Complete genome sequence of the melanogenic marine bacterium Marinomonas mediterranea type strain (MMB-1(T)).</title>
        <authorList>
            <person name="Lucas-Elio P."/>
            <person name="Goodwin L."/>
            <person name="Woyke T."/>
            <person name="Pitluck S."/>
            <person name="Nolan M."/>
            <person name="Kyrpides N.C."/>
            <person name="Detter J.C."/>
            <person name="Copeland A."/>
            <person name="Teshima H."/>
            <person name="Bruce D."/>
            <person name="Detter C."/>
            <person name="Tapia R."/>
            <person name="Han S."/>
            <person name="Land M.L."/>
            <person name="Ivanova N."/>
            <person name="Mikhailova N."/>
            <person name="Johnston A.W."/>
            <person name="Sanchez-Amat A."/>
        </authorList>
    </citation>
    <scope>NUCLEOTIDE SEQUENCE [LARGE SCALE GENOMIC DNA]</scope>
    <source>
        <strain evidence="4">ATCC 700492 / JCM 21426 / NBRC 103028 / MMB-1</strain>
    </source>
</reference>
<dbReference type="STRING" id="717774.Marme_3399"/>
<dbReference type="InterPro" id="IPR004380">
    <property type="entry name" value="Asp_race"/>
</dbReference>
<dbReference type="PANTHER" id="PTHR21198">
    <property type="entry name" value="GLUTAMATE RACEMASE"/>
    <property type="match status" value="1"/>
</dbReference>
<gene>
    <name evidence="3" type="ordered locus">Marme_3399</name>
</gene>
<dbReference type="InterPro" id="IPR015942">
    <property type="entry name" value="Asp/Glu/hydantoin_racemase"/>
</dbReference>
<dbReference type="SUPFAM" id="SSF53681">
    <property type="entry name" value="Aspartate/glutamate racemase"/>
    <property type="match status" value="2"/>
</dbReference>
<dbReference type="InterPro" id="IPR001920">
    <property type="entry name" value="Asp/Glu_race"/>
</dbReference>
<dbReference type="RefSeq" id="WP_013662517.1">
    <property type="nucleotide sequence ID" value="NC_015276.1"/>
</dbReference>
<protein>
    <submittedName>
        <fullName evidence="3">Aspartate racemase</fullName>
    </submittedName>
</protein>
<dbReference type="Gene3D" id="3.40.50.1860">
    <property type="match status" value="2"/>
</dbReference>
<evidence type="ECO:0000313" key="4">
    <source>
        <dbReference type="Proteomes" id="UP000001062"/>
    </source>
</evidence>
<evidence type="ECO:0000313" key="3">
    <source>
        <dbReference type="EMBL" id="ADZ92615.1"/>
    </source>
</evidence>
<evidence type="ECO:0000256" key="1">
    <source>
        <dbReference type="ARBA" id="ARBA00007847"/>
    </source>
</evidence>
<dbReference type="OrthoDB" id="9803739at2"/>
<proteinExistence type="inferred from homology"/>